<sequence>MHEQPHQQFKKKLGLLEWLHPLPRAEPTVVGTCESGERRLSYVDMRDAFLPGSVSTGQMGRRSFSGRNKMALRVLKTPNQVRGEVYPVQVSASPRYSGFSAVEVTKPLACRGARPSLSGASPPPSAAAASATALALATRSRPLGRRRSAREPLRGSVLGRSGTPGLGSFTSWLTYSETDGGRNKGVVLVIPVTPSGQRVMEVTGMRKAVGPVRLQVALAPVGRPGLAGGSEGSSGDPSRKTESDWLPADGLRTRVGY</sequence>
<feature type="region of interest" description="Disordered" evidence="1">
    <location>
        <begin position="138"/>
        <end position="161"/>
    </location>
</feature>
<reference evidence="2 3" key="1">
    <citation type="submission" date="2019-03" db="EMBL/GenBank/DDBJ databases">
        <title>First draft genome of Liparis tanakae, snailfish: a comprehensive survey of snailfish specific genes.</title>
        <authorList>
            <person name="Kim W."/>
            <person name="Song I."/>
            <person name="Jeong J.-H."/>
            <person name="Kim D."/>
            <person name="Kim S."/>
            <person name="Ryu S."/>
            <person name="Song J.Y."/>
            <person name="Lee S.K."/>
        </authorList>
    </citation>
    <scope>NUCLEOTIDE SEQUENCE [LARGE SCALE GENOMIC DNA]</scope>
    <source>
        <tissue evidence="2">Muscle</tissue>
    </source>
</reference>
<name>A0A4Z2GEV6_9TELE</name>
<proteinExistence type="predicted"/>
<dbReference type="Proteomes" id="UP000314294">
    <property type="component" value="Unassembled WGS sequence"/>
</dbReference>
<evidence type="ECO:0000313" key="2">
    <source>
        <dbReference type="EMBL" id="TNN51705.1"/>
    </source>
</evidence>
<organism evidence="2 3">
    <name type="scientific">Liparis tanakae</name>
    <name type="common">Tanaka's snailfish</name>
    <dbReference type="NCBI Taxonomy" id="230148"/>
    <lineage>
        <taxon>Eukaryota</taxon>
        <taxon>Metazoa</taxon>
        <taxon>Chordata</taxon>
        <taxon>Craniata</taxon>
        <taxon>Vertebrata</taxon>
        <taxon>Euteleostomi</taxon>
        <taxon>Actinopterygii</taxon>
        <taxon>Neopterygii</taxon>
        <taxon>Teleostei</taxon>
        <taxon>Neoteleostei</taxon>
        <taxon>Acanthomorphata</taxon>
        <taxon>Eupercaria</taxon>
        <taxon>Perciformes</taxon>
        <taxon>Cottioidei</taxon>
        <taxon>Cottales</taxon>
        <taxon>Liparidae</taxon>
        <taxon>Liparis</taxon>
    </lineage>
</organism>
<dbReference type="AlphaFoldDB" id="A0A4Z2GEV6"/>
<accession>A0A4Z2GEV6</accession>
<protein>
    <submittedName>
        <fullName evidence="2">Uncharacterized protein</fullName>
    </submittedName>
</protein>
<gene>
    <name evidence="2" type="ORF">EYF80_038117</name>
</gene>
<evidence type="ECO:0000256" key="1">
    <source>
        <dbReference type="SAM" id="MobiDB-lite"/>
    </source>
</evidence>
<feature type="region of interest" description="Disordered" evidence="1">
    <location>
        <begin position="222"/>
        <end position="257"/>
    </location>
</feature>
<evidence type="ECO:0000313" key="3">
    <source>
        <dbReference type="Proteomes" id="UP000314294"/>
    </source>
</evidence>
<comment type="caution">
    <text evidence="2">The sequence shown here is derived from an EMBL/GenBank/DDBJ whole genome shotgun (WGS) entry which is preliminary data.</text>
</comment>
<dbReference type="EMBL" id="SRLO01000573">
    <property type="protein sequence ID" value="TNN51705.1"/>
    <property type="molecule type" value="Genomic_DNA"/>
</dbReference>
<keyword evidence="3" id="KW-1185">Reference proteome</keyword>